<keyword evidence="6" id="KW-0804">Transcription</keyword>
<dbReference type="GO" id="GO:0005634">
    <property type="term" value="C:nucleus"/>
    <property type="evidence" value="ECO:0007669"/>
    <property type="project" value="UniProtKB-ARBA"/>
</dbReference>
<proteinExistence type="inferred from homology"/>
<dbReference type="GO" id="GO:0031490">
    <property type="term" value="F:chromatin DNA binding"/>
    <property type="evidence" value="ECO:0007669"/>
    <property type="project" value="TreeGrafter"/>
</dbReference>
<dbReference type="PANTHER" id="PTHR22597">
    <property type="entry name" value="POLYCOMB GROUP PROTEIN"/>
    <property type="match status" value="1"/>
</dbReference>
<dbReference type="PANTHER" id="PTHR22597:SF0">
    <property type="entry name" value="POLYCOMB PROTEIN SUZ12"/>
    <property type="match status" value="1"/>
</dbReference>
<dbReference type="InterPro" id="IPR013087">
    <property type="entry name" value="Znf_C2H2_type"/>
</dbReference>
<evidence type="ECO:0000313" key="10">
    <source>
        <dbReference type="Proteomes" id="UP000530660"/>
    </source>
</evidence>
<name>A0A7J7IKF8_9RHOD</name>
<feature type="compositionally biased region" description="Polar residues" evidence="7">
    <location>
        <begin position="805"/>
        <end position="835"/>
    </location>
</feature>
<evidence type="ECO:0000256" key="2">
    <source>
        <dbReference type="ARBA" id="ARBA00022723"/>
    </source>
</evidence>
<dbReference type="CDD" id="cd21553">
    <property type="entry name" value="VEFS-box_EMF2-like"/>
    <property type="match status" value="1"/>
</dbReference>
<comment type="similarity">
    <text evidence="1">Belongs to the VEFS (VRN2-EMF2-FIS2-SU(Z)12) family.</text>
</comment>
<evidence type="ECO:0000256" key="1">
    <source>
        <dbReference type="ARBA" id="ARBA00007416"/>
    </source>
</evidence>
<feature type="region of interest" description="Disordered" evidence="7">
    <location>
        <begin position="1"/>
        <end position="33"/>
    </location>
</feature>
<dbReference type="Proteomes" id="UP000530660">
    <property type="component" value="Unassembled WGS sequence"/>
</dbReference>
<feature type="compositionally biased region" description="Basic and acidic residues" evidence="7">
    <location>
        <begin position="864"/>
        <end position="883"/>
    </location>
</feature>
<protein>
    <submittedName>
        <fullName evidence="9">Polycomb protein suz12</fullName>
    </submittedName>
</protein>
<keyword evidence="5" id="KW-0805">Transcription regulation</keyword>
<feature type="compositionally biased region" description="Basic and acidic residues" evidence="7">
    <location>
        <begin position="764"/>
        <end position="777"/>
    </location>
</feature>
<evidence type="ECO:0000256" key="7">
    <source>
        <dbReference type="SAM" id="MobiDB-lite"/>
    </source>
</evidence>
<feature type="region of interest" description="Disordered" evidence="7">
    <location>
        <begin position="210"/>
        <end position="230"/>
    </location>
</feature>
<feature type="compositionally biased region" description="Basic and acidic residues" evidence="7">
    <location>
        <begin position="943"/>
        <end position="952"/>
    </location>
</feature>
<feature type="compositionally biased region" description="Polar residues" evidence="7">
    <location>
        <begin position="218"/>
        <end position="230"/>
    </location>
</feature>
<feature type="domain" description="C2H2-type" evidence="8">
    <location>
        <begin position="503"/>
        <end position="524"/>
    </location>
</feature>
<feature type="region of interest" description="Disordered" evidence="7">
    <location>
        <begin position="762"/>
        <end position="1007"/>
    </location>
</feature>
<evidence type="ECO:0000259" key="8">
    <source>
        <dbReference type="PROSITE" id="PS00028"/>
    </source>
</evidence>
<feature type="compositionally biased region" description="Basic and acidic residues" evidence="7">
    <location>
        <begin position="978"/>
        <end position="998"/>
    </location>
</feature>
<gene>
    <name evidence="9" type="primary">SUZ12</name>
    <name evidence="9" type="ORF">F1559_003325</name>
</gene>
<dbReference type="Pfam" id="PF09733">
    <property type="entry name" value="VEFS-Box"/>
    <property type="match status" value="1"/>
</dbReference>
<accession>A0A7J7IKF8</accession>
<evidence type="ECO:0000256" key="3">
    <source>
        <dbReference type="ARBA" id="ARBA00022771"/>
    </source>
</evidence>
<sequence length="1165" mass="132449">MSLPREQAAVQQRRRFPSVASLGTSTGPLPRVDPRGKLVEAADLADLAFFYRMMEDRRRRNKLMLQRAIRIGIRHWLGSVSTDRQRTRRRTRNAFRGACNDGWLLERLVRAIVLRAFGFDNMLRPRNKRLFVDNWARQRSLTDAGFMETLKQAFQSETDELILHIGPLILDTSLRVHSKFPNMMQLEGFTGIISLKVVLGLGMIQPSASALPGAEPSSEPQSAVRSEQTSEAVQMRTITQRFVKVPFIYKGALQVDYSSTASVLNKAKSATLCFDMKSELLALLGKTSPREYPLVLISVGSPWSRPEMSPGLGELFSPGGRLEWPLKSVWRKALPLLDPSTGIWVSSHTFLVELEGDGSSTCLAVEYPRAPLSVQLAGSIEWCSNRLQRFASAVKEPPEVVQTSRESFRAKHGLGLTSAGYLLNRSEWNEKPRMLFHKSSDASVPQQDHGNQRADVASQPERESVLRYCLWQTLQGPKAVASLPDRDCFYESALTLDRDALTCLWCPMRFRDALELILHLEATHDLAMYWPSLDEIIPATVIEERPTNQFRSETESRFRNWFVKTRPKGRHSYIIHIALWPPQACPHGCQYNAHAVGTQALHRDMNAVDRWDTIAEASSSLRPMPVVLEHSHDTLYRSHGRTARVSLVAERHLKNSGVPREPGSQKRRTGLPRIDCFLREAIDDHAHTYRCYHGLMIPSNTNPVHSFIWDGAEVIAANKRTKGVARLQALYVFWCQHKARAIRQRCWLFLREQQMSFANNSQLDNERPFRQSRDRDQILASSGERLSMPRTDSVSRAEKKAKSLSRPSAMTSTSVADSSNVKDNGTLSRAISSAKNRAESGIAVEATSISRRRSSMKERRQKRTPNERTKEPAADSLEVRIESQPRSTPRKRGRSSRSTLVGRRYGQRIATTNRDHVDALESAVHTKRKRIRRSASIMSGRLDTSKETELRTRFGRQVRVPQRESTGISSSQRQPTLEQRHSSSDEGARRRSLDEVSKMGDPAAASQSGSRLFDRTYYHSFTFVPMTREEVLADKDSEVDDIDESWLCRLSEQRIDQFTDVLPVEKTLMKAWNAFVREVHPILADRSIREAALHFASWFVSRQWADANESTHRQHAVLRAAFLMHMRALWQFHLIGSNHVAEAMDAFDCAWRVHEAISEQDVRQE</sequence>
<dbReference type="AlphaFoldDB" id="A0A7J7IKF8"/>
<keyword evidence="10" id="KW-1185">Reference proteome</keyword>
<keyword evidence="4" id="KW-0862">Zinc</keyword>
<keyword evidence="2" id="KW-0479">Metal-binding</keyword>
<feature type="compositionally biased region" description="Basic residues" evidence="7">
    <location>
        <begin position="850"/>
        <end position="863"/>
    </location>
</feature>
<evidence type="ECO:0000256" key="6">
    <source>
        <dbReference type="ARBA" id="ARBA00023163"/>
    </source>
</evidence>
<organism evidence="9 10">
    <name type="scientific">Cyanidiococcus yangmingshanensis</name>
    <dbReference type="NCBI Taxonomy" id="2690220"/>
    <lineage>
        <taxon>Eukaryota</taxon>
        <taxon>Rhodophyta</taxon>
        <taxon>Bangiophyceae</taxon>
        <taxon>Cyanidiales</taxon>
        <taxon>Cyanidiaceae</taxon>
        <taxon>Cyanidiococcus</taxon>
    </lineage>
</organism>
<dbReference type="GO" id="GO:0008270">
    <property type="term" value="F:zinc ion binding"/>
    <property type="evidence" value="ECO:0007669"/>
    <property type="project" value="UniProtKB-KW"/>
</dbReference>
<dbReference type="EMBL" id="VWRR01000006">
    <property type="protein sequence ID" value="KAF6003605.1"/>
    <property type="molecule type" value="Genomic_DNA"/>
</dbReference>
<evidence type="ECO:0000256" key="4">
    <source>
        <dbReference type="ARBA" id="ARBA00022833"/>
    </source>
</evidence>
<evidence type="ECO:0000313" key="9">
    <source>
        <dbReference type="EMBL" id="KAF6003605.1"/>
    </source>
</evidence>
<feature type="compositionally biased region" description="Polar residues" evidence="7">
    <location>
        <begin position="963"/>
        <end position="977"/>
    </location>
</feature>
<dbReference type="PROSITE" id="PS00028">
    <property type="entry name" value="ZINC_FINGER_C2H2_1"/>
    <property type="match status" value="1"/>
</dbReference>
<dbReference type="InterPro" id="IPR019135">
    <property type="entry name" value="Polycomb_protein_VEFS-Box"/>
</dbReference>
<dbReference type="OrthoDB" id="166746at2759"/>
<keyword evidence="3" id="KW-0863">Zinc-finger</keyword>
<reference evidence="9 10" key="1">
    <citation type="journal article" date="2020" name="J. Phycol.">
        <title>Comparative genome analysis reveals Cyanidiococcus gen. nov., a new extremophilic red algal genus sister to Cyanidioschyzon (Cyanidioschyzonaceae, Rhodophyta).</title>
        <authorList>
            <person name="Liu S.-L."/>
            <person name="Chiang Y.-R."/>
            <person name="Yoon H.S."/>
            <person name="Fu H.-Y."/>
        </authorList>
    </citation>
    <scope>NUCLEOTIDE SEQUENCE [LARGE SCALE GENOMIC DNA]</scope>
    <source>
        <strain evidence="9 10">THAL066</strain>
    </source>
</reference>
<comment type="caution">
    <text evidence="9">The sequence shown here is derived from an EMBL/GenBank/DDBJ whole genome shotgun (WGS) entry which is preliminary data.</text>
</comment>
<evidence type="ECO:0000256" key="5">
    <source>
        <dbReference type="ARBA" id="ARBA00023015"/>
    </source>
</evidence>